<dbReference type="AlphaFoldDB" id="A0A3E2B6B1"/>
<accession>A0A3E2B6B1</accession>
<comment type="caution">
    <text evidence="5">The sequence shown here is derived from an EMBL/GenBank/DDBJ whole genome shotgun (WGS) entry which is preliminary data.</text>
</comment>
<dbReference type="InterPro" id="IPR036390">
    <property type="entry name" value="WH_DNA-bd_sf"/>
</dbReference>
<reference evidence="5 6" key="1">
    <citation type="submission" date="2018-07" db="EMBL/GenBank/DDBJ databases">
        <title>GABA Modulating Bacteria of the Human Gut Microbiota.</title>
        <authorList>
            <person name="Strandwitz P."/>
            <person name="Kim K.H."/>
            <person name="Terekhova D."/>
            <person name="Liu J.K."/>
            <person name="Sharma A."/>
            <person name="Levering J."/>
            <person name="Mcdonald D."/>
            <person name="Dietrich D."/>
            <person name="Ramadhar T.R."/>
            <person name="Lekbua A."/>
            <person name="Mroue N."/>
            <person name="Liston C."/>
            <person name="Stewart E.J."/>
            <person name="Dubin M.J."/>
            <person name="Zengler K."/>
            <person name="Knight R."/>
            <person name="Gilbert J.A."/>
            <person name="Clardy J."/>
            <person name="Lewis K."/>
        </authorList>
    </citation>
    <scope>NUCLEOTIDE SEQUENCE [LARGE SCALE GENOMIC DNA]</scope>
    <source>
        <strain evidence="5 6">KLE1738</strain>
    </source>
</reference>
<dbReference type="SMART" id="SM00347">
    <property type="entry name" value="HTH_MARR"/>
    <property type="match status" value="1"/>
</dbReference>
<dbReference type="Gene3D" id="1.10.10.10">
    <property type="entry name" value="Winged helix-like DNA-binding domain superfamily/Winged helix DNA-binding domain"/>
    <property type="match status" value="1"/>
</dbReference>
<keyword evidence="2" id="KW-0238">DNA-binding</keyword>
<dbReference type="PANTHER" id="PTHR42756">
    <property type="entry name" value="TRANSCRIPTIONAL REGULATOR, MARR"/>
    <property type="match status" value="1"/>
</dbReference>
<dbReference type="InterPro" id="IPR000835">
    <property type="entry name" value="HTH_MarR-typ"/>
</dbReference>
<dbReference type="GO" id="GO:0003677">
    <property type="term" value="F:DNA binding"/>
    <property type="evidence" value="ECO:0007669"/>
    <property type="project" value="UniProtKB-KW"/>
</dbReference>
<evidence type="ECO:0000259" key="4">
    <source>
        <dbReference type="PROSITE" id="PS50995"/>
    </source>
</evidence>
<dbReference type="SUPFAM" id="SSF46785">
    <property type="entry name" value="Winged helix' DNA-binding domain"/>
    <property type="match status" value="1"/>
</dbReference>
<dbReference type="Pfam" id="PF12802">
    <property type="entry name" value="MarR_2"/>
    <property type="match status" value="1"/>
</dbReference>
<keyword evidence="1" id="KW-0805">Transcription regulation</keyword>
<dbReference type="EMBL" id="QQRQ01000001">
    <property type="protein sequence ID" value="RFT07567.1"/>
    <property type="molecule type" value="Genomic_DNA"/>
</dbReference>
<evidence type="ECO:0000256" key="2">
    <source>
        <dbReference type="ARBA" id="ARBA00023125"/>
    </source>
</evidence>
<name>A0A3E2B6B1_9FIRM</name>
<evidence type="ECO:0000256" key="3">
    <source>
        <dbReference type="ARBA" id="ARBA00023163"/>
    </source>
</evidence>
<keyword evidence="3" id="KW-0804">Transcription</keyword>
<sequence length="168" mass="19167">MPVRHLETPDRYLGPRIKFLYHAFNRKFMETARANGVEELTSMHGRILGYLYWSRPKDVYQKDIEEHFNITRSSVAGIVKLMEQKGYILRQSVQGDARLKKLSLTDLGTRACEQSMEAFHHVEGLAIRGLSPEQVETFLSLCDAIQTNLIPQKECAHAKNHSVPSQGV</sequence>
<evidence type="ECO:0000313" key="5">
    <source>
        <dbReference type="EMBL" id="RFT07567.1"/>
    </source>
</evidence>
<feature type="domain" description="HTH marR-type" evidence="4">
    <location>
        <begin position="1"/>
        <end position="147"/>
    </location>
</feature>
<evidence type="ECO:0000256" key="1">
    <source>
        <dbReference type="ARBA" id="ARBA00023015"/>
    </source>
</evidence>
<dbReference type="InterPro" id="IPR036388">
    <property type="entry name" value="WH-like_DNA-bd_sf"/>
</dbReference>
<dbReference type="PRINTS" id="PR00598">
    <property type="entry name" value="HTHMARR"/>
</dbReference>
<dbReference type="PANTHER" id="PTHR42756:SF1">
    <property type="entry name" value="TRANSCRIPTIONAL REPRESSOR OF EMRAB OPERON"/>
    <property type="match status" value="1"/>
</dbReference>
<keyword evidence="6" id="KW-1185">Reference proteome</keyword>
<dbReference type="Proteomes" id="UP000260649">
    <property type="component" value="Unassembled WGS sequence"/>
</dbReference>
<protein>
    <submittedName>
        <fullName evidence="5">MarR family transcriptional regulator</fullName>
    </submittedName>
</protein>
<organism evidence="5 6">
    <name type="scientific">Evtepia gabavorous</name>
    <dbReference type="NCBI Taxonomy" id="2211183"/>
    <lineage>
        <taxon>Bacteria</taxon>
        <taxon>Bacillati</taxon>
        <taxon>Bacillota</taxon>
        <taxon>Clostridia</taxon>
        <taxon>Eubacteriales</taxon>
        <taxon>Evtepia</taxon>
    </lineage>
</organism>
<dbReference type="PROSITE" id="PS50995">
    <property type="entry name" value="HTH_MARR_2"/>
    <property type="match status" value="1"/>
</dbReference>
<proteinExistence type="predicted"/>
<gene>
    <name evidence="5" type="ORF">DV520_00020</name>
</gene>
<dbReference type="OrthoDB" id="384891at2"/>
<dbReference type="GO" id="GO:0003700">
    <property type="term" value="F:DNA-binding transcription factor activity"/>
    <property type="evidence" value="ECO:0007669"/>
    <property type="project" value="InterPro"/>
</dbReference>
<evidence type="ECO:0000313" key="6">
    <source>
        <dbReference type="Proteomes" id="UP000260649"/>
    </source>
</evidence>